<feature type="compositionally biased region" description="Polar residues" evidence="17">
    <location>
        <begin position="862"/>
        <end position="875"/>
    </location>
</feature>
<dbReference type="InterPro" id="IPR003594">
    <property type="entry name" value="HATPase_dom"/>
</dbReference>
<gene>
    <name evidence="21" type="ORF">KFL_001900110</name>
</gene>
<comment type="subcellular location">
    <subcellularLocation>
        <location evidence="2">Endoplasmic reticulum membrane</location>
        <topology evidence="2">Multi-pass membrane protein</topology>
    </subcellularLocation>
</comment>
<dbReference type="PANTHER" id="PTHR45339:SF6">
    <property type="entry name" value="SENSORY HISTIDINE PROTEIN KINASE"/>
    <property type="match status" value="1"/>
</dbReference>
<dbReference type="Proteomes" id="UP000054558">
    <property type="component" value="Unassembled WGS sequence"/>
</dbReference>
<dbReference type="STRING" id="105231.A0A1Y1I8P7"/>
<accession>A0A1Y1I8P7</accession>
<feature type="modified residue" description="4-aspartylphosphate" evidence="15">
    <location>
        <position position="1108"/>
    </location>
</feature>
<dbReference type="CDD" id="cd17546">
    <property type="entry name" value="REC_hyHK_CKI1_RcsC-like"/>
    <property type="match status" value="1"/>
</dbReference>
<evidence type="ECO:0000256" key="12">
    <source>
        <dbReference type="ARBA" id="ARBA00022989"/>
    </source>
</evidence>
<dbReference type="SUPFAM" id="SSF55874">
    <property type="entry name" value="ATPase domain of HSP90 chaperone/DNA topoisomerase II/histidine kinase"/>
    <property type="match status" value="1"/>
</dbReference>
<dbReference type="GO" id="GO:0005789">
    <property type="term" value="C:endoplasmic reticulum membrane"/>
    <property type="evidence" value="ECO:0007669"/>
    <property type="project" value="UniProtKB-SubCell"/>
</dbReference>
<name>A0A1Y1I8P7_KLENI</name>
<sequence>MGKPAQNGWRLSLQPLQLSPGCLLCQAIKQFKLPIVAWATIGFMATFFAAGVLRQKASSLQMESFGLECNLRAQAVAAAFAADLQASHALARLMSGMPTVNATMFQLVTASIYGASPALLTLYSTVVLKTDRSRIETELGSGFWTWDTAGTRPGVIPVPQEEQYAPVVLYANVPGTFFGWDGFHISNWTGFNMPMNSVKRACESTNPVAGHPRKLGDTVVLPIFSPVYPSSSSAALPECVGVVATILNLTALFTAALEPYKGSEGIVVSGQDVTLDTGIPVDSAPFLVWGAPASGGQMYAQSGFGSGSYSKEEVVPFDLGGRRYEVRCRDRSASLLAYSQDGGFAAVIAAGVLLTMGAMAMGLRRLEAMQKNVEQVKELNEELRNAKAQAESARAEAEAADMAKSNFLATMSHEIRTPLSGVLGMIALLNETQLDPVQQDYVQSAQASGQGLSGIINDVLDFCKIEAGHMDIENIPYNVRKEMEVVAALFADKARQKRLDFVFLIQDEVPEMLVGDPNRVRQALVNLVGNAIKFTAKGSIFVWVRIDEPPPAAAKTPSPETPGFGGPTDVSWFNLDALLESHPGILSFDPRLNNNTLEAVELARERAQAAAAKVRESGTVNLVFTVEDTGMGIPRSVQHRLFQPFVQADSSHTRKWGGSGIGLCITAKLVKAMGGLMTVASVEDRGSRFSFSVHNEVHNKVVLDPPPFAPAALGIASRIRAVIVDTNGIRGSAIGCMLTRLGAESFVVETVSEAVSRILPNPGKEAPSGLRNHVCPSSLSPRNGREKRNPEPVGERTAQETLSGTAHRSPLEIPGALTESSGDAFRPEPSREETTPNGTVREARAKTPRTSTSKPFVEPRSKQSTANPPTLSTEGQPGLSPVLSPRLQNEANGFSPEPHRNLNGTPVEAPPVLSPRRLQVEANGIPAEPHRNQNGNPADAPPVLSPRGVTSPRRKSVSRNKTPGELVVVNWDAIGKEGTVHLIRAMQSTAPVLAVTAHLKDGAREAALQAGCVEVLGWPLRELPVVTAVQKALGMEVVGKRRQSVAAKYLEGRKALVVDDNQINRKLAGRILEGQGCKVVFAASGAEALERVREAHVAGEGFDIVLMDLQMPEMDGYEAVQKIRAMEAAWLEGTPAESPDSDKENSIADNEQVADGPQKASSPGDRSLQIVKRSSSLTSPQADVAQSGVVQRSKSLDSRRHRRMSIVAVSADVKKGVKERCLEVGMTAYMSKPFSQVRLREVLLSVLE</sequence>
<dbReference type="InterPro" id="IPR001789">
    <property type="entry name" value="Sig_transdc_resp-reg_receiver"/>
</dbReference>
<dbReference type="PROSITE" id="PS50110">
    <property type="entry name" value="RESPONSE_REGULATORY"/>
    <property type="match status" value="1"/>
</dbReference>
<evidence type="ECO:0000259" key="19">
    <source>
        <dbReference type="PROSITE" id="PS50109"/>
    </source>
</evidence>
<reference evidence="21 22" key="1">
    <citation type="journal article" date="2014" name="Nat. Commun.">
        <title>Klebsormidium flaccidum genome reveals primary factors for plant terrestrial adaptation.</title>
        <authorList>
            <person name="Hori K."/>
            <person name="Maruyama F."/>
            <person name="Fujisawa T."/>
            <person name="Togashi T."/>
            <person name="Yamamoto N."/>
            <person name="Seo M."/>
            <person name="Sato S."/>
            <person name="Yamada T."/>
            <person name="Mori H."/>
            <person name="Tajima N."/>
            <person name="Moriyama T."/>
            <person name="Ikeuchi M."/>
            <person name="Watanabe M."/>
            <person name="Wada H."/>
            <person name="Kobayashi K."/>
            <person name="Saito M."/>
            <person name="Masuda T."/>
            <person name="Sasaki-Sekimoto Y."/>
            <person name="Mashiguchi K."/>
            <person name="Awai K."/>
            <person name="Shimojima M."/>
            <person name="Masuda S."/>
            <person name="Iwai M."/>
            <person name="Nobusawa T."/>
            <person name="Narise T."/>
            <person name="Kondo S."/>
            <person name="Saito H."/>
            <person name="Sato R."/>
            <person name="Murakawa M."/>
            <person name="Ihara Y."/>
            <person name="Oshima-Yamada Y."/>
            <person name="Ohtaka K."/>
            <person name="Satoh M."/>
            <person name="Sonobe K."/>
            <person name="Ishii M."/>
            <person name="Ohtani R."/>
            <person name="Kanamori-Sato M."/>
            <person name="Honoki R."/>
            <person name="Miyazaki D."/>
            <person name="Mochizuki H."/>
            <person name="Umetsu J."/>
            <person name="Higashi K."/>
            <person name="Shibata D."/>
            <person name="Kamiya Y."/>
            <person name="Sato N."/>
            <person name="Nakamura Y."/>
            <person name="Tabata S."/>
            <person name="Ida S."/>
            <person name="Kurokawa K."/>
            <person name="Ohta H."/>
        </authorList>
    </citation>
    <scope>NUCLEOTIDE SEQUENCE [LARGE SCALE GENOMIC DNA]</scope>
    <source>
        <strain evidence="21 22">NIES-2285</strain>
    </source>
</reference>
<evidence type="ECO:0000256" key="14">
    <source>
        <dbReference type="ARBA" id="ARBA00023136"/>
    </source>
</evidence>
<evidence type="ECO:0000256" key="10">
    <source>
        <dbReference type="ARBA" id="ARBA00022777"/>
    </source>
</evidence>
<evidence type="ECO:0000256" key="1">
    <source>
        <dbReference type="ARBA" id="ARBA00000085"/>
    </source>
</evidence>
<dbReference type="SMART" id="SM00448">
    <property type="entry name" value="REC"/>
    <property type="match status" value="1"/>
</dbReference>
<evidence type="ECO:0000256" key="11">
    <source>
        <dbReference type="ARBA" id="ARBA00022840"/>
    </source>
</evidence>
<feature type="region of interest" description="Disordered" evidence="17">
    <location>
        <begin position="1134"/>
        <end position="1197"/>
    </location>
</feature>
<feature type="domain" description="Response regulatory" evidence="20">
    <location>
        <begin position="1054"/>
        <end position="1247"/>
    </location>
</feature>
<dbReference type="InterPro" id="IPR036097">
    <property type="entry name" value="HisK_dim/P_sf"/>
</dbReference>
<dbReference type="AlphaFoldDB" id="A0A1Y1I8P7"/>
<evidence type="ECO:0000256" key="15">
    <source>
        <dbReference type="PROSITE-ProRule" id="PRU00169"/>
    </source>
</evidence>
<feature type="transmembrane region" description="Helical" evidence="18">
    <location>
        <begin position="35"/>
        <end position="53"/>
    </location>
</feature>
<keyword evidence="9" id="KW-0936">Ethylene signaling pathway</keyword>
<dbReference type="SMART" id="SM00387">
    <property type="entry name" value="HATPase_c"/>
    <property type="match status" value="1"/>
</dbReference>
<dbReference type="Pfam" id="PF00072">
    <property type="entry name" value="Response_reg"/>
    <property type="match status" value="1"/>
</dbReference>
<dbReference type="InterPro" id="IPR011006">
    <property type="entry name" value="CheY-like_superfamily"/>
</dbReference>
<dbReference type="GO" id="GO:0009873">
    <property type="term" value="P:ethylene-activated signaling pathway"/>
    <property type="evidence" value="ECO:0007669"/>
    <property type="project" value="UniProtKB-KW"/>
</dbReference>
<dbReference type="EMBL" id="DF237139">
    <property type="protein sequence ID" value="GAQ84468.1"/>
    <property type="molecule type" value="Genomic_DNA"/>
</dbReference>
<dbReference type="SMART" id="SM00388">
    <property type="entry name" value="HisKA"/>
    <property type="match status" value="1"/>
</dbReference>
<dbReference type="InterPro" id="IPR036890">
    <property type="entry name" value="HATPase_C_sf"/>
</dbReference>
<keyword evidence="22" id="KW-1185">Reference proteome</keyword>
<dbReference type="OrthoDB" id="1673227at2759"/>
<dbReference type="Gene3D" id="3.30.450.350">
    <property type="entry name" value="CHASE domain"/>
    <property type="match status" value="1"/>
</dbReference>
<dbReference type="Gene3D" id="3.30.565.10">
    <property type="entry name" value="Histidine kinase-like ATPase, C-terminal domain"/>
    <property type="match status" value="1"/>
</dbReference>
<comment type="catalytic activity">
    <reaction evidence="1">
        <text>ATP + protein L-histidine = ADP + protein N-phospho-L-histidine.</text>
        <dbReference type="EC" id="2.7.13.3"/>
    </reaction>
</comment>
<dbReference type="Pfam" id="PF00512">
    <property type="entry name" value="HisKA"/>
    <property type="match status" value="1"/>
</dbReference>
<evidence type="ECO:0000313" key="22">
    <source>
        <dbReference type="Proteomes" id="UP000054558"/>
    </source>
</evidence>
<evidence type="ECO:0000256" key="7">
    <source>
        <dbReference type="ARBA" id="ARBA00022692"/>
    </source>
</evidence>
<comment type="similarity">
    <text evidence="3">Belongs to the ethylene receptor family.</text>
</comment>
<keyword evidence="16" id="KW-0175">Coiled coil</keyword>
<feature type="domain" description="Histidine kinase" evidence="19">
    <location>
        <begin position="410"/>
        <end position="697"/>
    </location>
</feature>
<evidence type="ECO:0000256" key="3">
    <source>
        <dbReference type="ARBA" id="ARBA00009842"/>
    </source>
</evidence>
<evidence type="ECO:0000256" key="9">
    <source>
        <dbReference type="ARBA" id="ARBA00022745"/>
    </source>
</evidence>
<feature type="compositionally biased region" description="Basic and acidic residues" evidence="17">
    <location>
        <begin position="783"/>
        <end position="798"/>
    </location>
</feature>
<feature type="region of interest" description="Disordered" evidence="17">
    <location>
        <begin position="759"/>
        <end position="913"/>
    </location>
</feature>
<evidence type="ECO:0000256" key="2">
    <source>
        <dbReference type="ARBA" id="ARBA00004477"/>
    </source>
</evidence>
<evidence type="ECO:0000256" key="13">
    <source>
        <dbReference type="ARBA" id="ARBA00023012"/>
    </source>
</evidence>
<evidence type="ECO:0000256" key="5">
    <source>
        <dbReference type="ARBA" id="ARBA00022553"/>
    </source>
</evidence>
<evidence type="ECO:0000256" key="18">
    <source>
        <dbReference type="SAM" id="Phobius"/>
    </source>
</evidence>
<dbReference type="PANTHER" id="PTHR45339">
    <property type="entry name" value="HYBRID SIGNAL TRANSDUCTION HISTIDINE KINASE J"/>
    <property type="match status" value="1"/>
</dbReference>
<dbReference type="PROSITE" id="PS50109">
    <property type="entry name" value="HIS_KIN"/>
    <property type="match status" value="1"/>
</dbReference>
<evidence type="ECO:0000256" key="8">
    <source>
        <dbReference type="ARBA" id="ARBA00022741"/>
    </source>
</evidence>
<keyword evidence="5 15" id="KW-0597">Phosphoprotein</keyword>
<keyword evidence="8" id="KW-0547">Nucleotide-binding</keyword>
<dbReference type="Pfam" id="PF02518">
    <property type="entry name" value="HATPase_c"/>
    <property type="match status" value="1"/>
</dbReference>
<keyword evidence="14 18" id="KW-0472">Membrane</keyword>
<dbReference type="CDD" id="cd00082">
    <property type="entry name" value="HisKA"/>
    <property type="match status" value="1"/>
</dbReference>
<dbReference type="PRINTS" id="PR00344">
    <property type="entry name" value="BCTRLSENSOR"/>
</dbReference>
<dbReference type="FunFam" id="1.10.287.130:FF:000004">
    <property type="entry name" value="Ethylene receptor 1"/>
    <property type="match status" value="1"/>
</dbReference>
<keyword evidence="7 18" id="KW-0812">Transmembrane</keyword>
<dbReference type="GO" id="GO:0005524">
    <property type="term" value="F:ATP binding"/>
    <property type="evidence" value="ECO:0007669"/>
    <property type="project" value="UniProtKB-KW"/>
</dbReference>
<proteinExistence type="inferred from homology"/>
<keyword evidence="10 21" id="KW-0418">Kinase</keyword>
<protein>
    <recommendedName>
        <fullName evidence="4">histidine kinase</fullName>
        <ecNumber evidence="4">2.7.13.3</ecNumber>
    </recommendedName>
</protein>
<dbReference type="GO" id="GO:0000155">
    <property type="term" value="F:phosphorelay sensor kinase activity"/>
    <property type="evidence" value="ECO:0007669"/>
    <property type="project" value="InterPro"/>
</dbReference>
<dbReference type="EC" id="2.7.13.3" evidence="4"/>
<keyword evidence="11" id="KW-0067">ATP-binding</keyword>
<feature type="region of interest" description="Disordered" evidence="17">
    <location>
        <begin position="926"/>
        <end position="961"/>
    </location>
</feature>
<organism evidence="21 22">
    <name type="scientific">Klebsormidium nitens</name>
    <name type="common">Green alga</name>
    <name type="synonym">Ulothrix nitens</name>
    <dbReference type="NCBI Taxonomy" id="105231"/>
    <lineage>
        <taxon>Eukaryota</taxon>
        <taxon>Viridiplantae</taxon>
        <taxon>Streptophyta</taxon>
        <taxon>Klebsormidiophyceae</taxon>
        <taxon>Klebsormidiales</taxon>
        <taxon>Klebsormidiaceae</taxon>
        <taxon>Klebsormidium</taxon>
    </lineage>
</organism>
<dbReference type="InterPro" id="IPR005467">
    <property type="entry name" value="His_kinase_dom"/>
</dbReference>
<feature type="compositionally biased region" description="Basic and acidic residues" evidence="17">
    <location>
        <begin position="825"/>
        <end position="834"/>
    </location>
</feature>
<feature type="compositionally biased region" description="Polar residues" evidence="17">
    <location>
        <begin position="1172"/>
        <end position="1181"/>
    </location>
</feature>
<keyword evidence="6" id="KW-0808">Transferase</keyword>
<evidence type="ECO:0000256" key="16">
    <source>
        <dbReference type="SAM" id="Coils"/>
    </source>
</evidence>
<evidence type="ECO:0000256" key="4">
    <source>
        <dbReference type="ARBA" id="ARBA00012438"/>
    </source>
</evidence>
<evidence type="ECO:0000259" key="20">
    <source>
        <dbReference type="PROSITE" id="PS50110"/>
    </source>
</evidence>
<evidence type="ECO:0000256" key="17">
    <source>
        <dbReference type="SAM" id="MobiDB-lite"/>
    </source>
</evidence>
<feature type="coiled-coil region" evidence="16">
    <location>
        <begin position="366"/>
        <end position="405"/>
    </location>
</feature>
<dbReference type="InterPro" id="IPR004358">
    <property type="entry name" value="Sig_transdc_His_kin-like_C"/>
</dbReference>
<dbReference type="Gene3D" id="3.40.50.2300">
    <property type="match status" value="1"/>
</dbReference>
<keyword evidence="13" id="KW-0902">Two-component regulatory system</keyword>
<dbReference type="Gene3D" id="1.10.287.130">
    <property type="match status" value="1"/>
</dbReference>
<dbReference type="SUPFAM" id="SSF47384">
    <property type="entry name" value="Homodimeric domain of signal transducing histidine kinase"/>
    <property type="match status" value="1"/>
</dbReference>
<evidence type="ECO:0000313" key="21">
    <source>
        <dbReference type="EMBL" id="GAQ84468.1"/>
    </source>
</evidence>
<dbReference type="SUPFAM" id="SSF52172">
    <property type="entry name" value="CheY-like"/>
    <property type="match status" value="2"/>
</dbReference>
<keyword evidence="12 18" id="KW-1133">Transmembrane helix</keyword>
<dbReference type="InterPro" id="IPR042240">
    <property type="entry name" value="CHASE_sf"/>
</dbReference>
<dbReference type="InterPro" id="IPR003661">
    <property type="entry name" value="HisK_dim/P_dom"/>
</dbReference>
<dbReference type="CDD" id="cd16922">
    <property type="entry name" value="HATPase_EvgS-ArcB-TorS-like"/>
    <property type="match status" value="1"/>
</dbReference>
<evidence type="ECO:0000256" key="6">
    <source>
        <dbReference type="ARBA" id="ARBA00022679"/>
    </source>
</evidence>